<protein>
    <submittedName>
        <fullName evidence="2">Malto-oligosyltrehalose synthase</fullName>
    </submittedName>
</protein>
<dbReference type="Gene3D" id="3.30.1590.10">
    <property type="entry name" value="Maltooligosyl trehalose synthase, domain 2"/>
    <property type="match status" value="1"/>
</dbReference>
<dbReference type="PANTHER" id="PTHR10357:SF216">
    <property type="entry name" value="MALTOOLIGOSYL TREHALOSE SYNTHASE-RELATED"/>
    <property type="match status" value="1"/>
</dbReference>
<dbReference type="InterPro" id="IPR012767">
    <property type="entry name" value="Trehalose_TreY"/>
</dbReference>
<dbReference type="RefSeq" id="WP_155175516.1">
    <property type="nucleotide sequence ID" value="NZ_SMLW01000656.1"/>
</dbReference>
<evidence type="ECO:0000259" key="1">
    <source>
        <dbReference type="SMART" id="SM00642"/>
    </source>
</evidence>
<dbReference type="Gene3D" id="1.10.10.470">
    <property type="entry name" value="Maltooligosyl trehalose synthase, domain 4"/>
    <property type="match status" value="1"/>
</dbReference>
<dbReference type="Pfam" id="PF00128">
    <property type="entry name" value="Alpha-amylase"/>
    <property type="match status" value="1"/>
</dbReference>
<evidence type="ECO:0000313" key="2">
    <source>
        <dbReference type="EMBL" id="MTI28208.1"/>
    </source>
</evidence>
<evidence type="ECO:0000313" key="3">
    <source>
        <dbReference type="Proteomes" id="UP000798808"/>
    </source>
</evidence>
<proteinExistence type="predicted"/>
<dbReference type="SMART" id="SM00642">
    <property type="entry name" value="Aamy"/>
    <property type="match status" value="1"/>
</dbReference>
<reference evidence="2 3" key="1">
    <citation type="submission" date="2019-02" db="EMBL/GenBank/DDBJ databases">
        <authorList>
            <person name="Goldberg S.R."/>
            <person name="Haltli B.A."/>
            <person name="Correa H."/>
            <person name="Russell K.G."/>
        </authorList>
    </citation>
    <scope>NUCLEOTIDE SEQUENCE [LARGE SCALE GENOMIC DNA]</scope>
    <source>
        <strain evidence="2 3">JCM 16186</strain>
    </source>
</reference>
<sequence length="903" mass="104738">MNIPSSTYRVQLSSAFPFKALKKIIAYLEEMNISTVYASPIFQARKGSTHGYDVTDPLKINKETGTIEELQEISRDLKSRNMSWLQDIVPNHMAFDSTNTWLYDVLEKGSASEFREFFDIHWEDGAGGGKVMAPFLGEPLEEVVQKGGLTIRYDKGTFNFYYFDNKYPVSIKSYPQIISIAQNIIEKRLSSDNNIYKRLEEITEEIENVPTHEANWQHYKMELHQLFEQDEEVQDAILNVTETISSSRELLLDLLSHQYFQLAYWKKTEKEINYRRFFTINDLLCLRMEDATVFAKYHELIKELCDQKIFNGLRIDHIDGLFDPENYLDSLRKLVGPDRYIIIEKILEWEETLPYQWPIQGTSGYGFLAVVNHLFTDLNSEKAFTREYQKICPDEQPYEELIYDKKLFILKERMGGELNNLYLLMQELGLLQMDHDKETWTEALAAFMAGFPVYRIYPKKFPLSGRQSGIIAEAFKVAAQKIPALREQLEYFKRIFTGNSDKPEASALYFLQRCQQFTGPLAAKGVEDTAFYIYNRLISHNEVGDTPHIFGITASAFNERMRLRKEHFPLSVNATATHDTKRGEDARMRINVLSEMPEEWFAKVDTWRKINEALKNKPDAPGHNEEYFIYQTLIGALPQPEASHDSFILRTRDYMQKVLREAKVHTSWSEPDEAYEEAVFDFISSILESDDFKASFEPFSSKTAFFGAIYSLGQCLVKTTAPGIPDIYQGTELWDLSYVDPDNRRPVDYDLRAQMLREIKVNDGKAEYLQALLDNLHDGRIKMYTLYKCLQERRLNQSIFDEGDYLPFEVSGEQKDHVISYGRKLHTDWYIIIVPRQIVALCDEMNFPVGKTTWSDTSIALPKEQRFAFTNILTGDKLEATDKLYIHEALSQFPIAMLKGSGL</sequence>
<dbReference type="InterPro" id="IPR013797">
    <property type="entry name" value="Maltooligo_trehalose_synth_4"/>
</dbReference>
<feature type="domain" description="Glycosyl hydrolase family 13 catalytic" evidence="1">
    <location>
        <begin position="14"/>
        <end position="486"/>
    </location>
</feature>
<dbReference type="InterPro" id="IPR017853">
    <property type="entry name" value="GH"/>
</dbReference>
<dbReference type="CDD" id="cd11336">
    <property type="entry name" value="AmyAc_MTSase"/>
    <property type="match status" value="1"/>
</dbReference>
<keyword evidence="3" id="KW-1185">Reference proteome</keyword>
<dbReference type="Gene3D" id="3.20.20.80">
    <property type="entry name" value="Glycosidases"/>
    <property type="match status" value="1"/>
</dbReference>
<dbReference type="EMBL" id="SMLW01000656">
    <property type="protein sequence ID" value="MTI28208.1"/>
    <property type="molecule type" value="Genomic_DNA"/>
</dbReference>
<dbReference type="SUPFAM" id="SSF51445">
    <property type="entry name" value="(Trans)glycosidases"/>
    <property type="match status" value="1"/>
</dbReference>
<dbReference type="NCBIfam" id="TIGR02401">
    <property type="entry name" value="trehalose_TreY"/>
    <property type="match status" value="1"/>
</dbReference>
<name>A0ABW9RVH1_9BACT</name>
<dbReference type="Gene3D" id="1.10.150.200">
    <property type="entry name" value="Maltooligosyl trehalose synthase, domain 3"/>
    <property type="match status" value="1"/>
</dbReference>
<dbReference type="PANTHER" id="PTHR10357">
    <property type="entry name" value="ALPHA-AMYLASE FAMILY MEMBER"/>
    <property type="match status" value="1"/>
</dbReference>
<gene>
    <name evidence="2" type="primary">treY</name>
    <name evidence="2" type="ORF">E1163_24845</name>
</gene>
<organism evidence="2 3">
    <name type="scientific">Fulvivirga kasyanovii</name>
    <dbReference type="NCBI Taxonomy" id="396812"/>
    <lineage>
        <taxon>Bacteria</taxon>
        <taxon>Pseudomonadati</taxon>
        <taxon>Bacteroidota</taxon>
        <taxon>Cytophagia</taxon>
        <taxon>Cytophagales</taxon>
        <taxon>Fulvivirgaceae</taxon>
        <taxon>Fulvivirga</taxon>
    </lineage>
</organism>
<dbReference type="Proteomes" id="UP000798808">
    <property type="component" value="Unassembled WGS sequence"/>
</dbReference>
<accession>A0ABW9RVH1</accession>
<comment type="caution">
    <text evidence="2">The sequence shown here is derived from an EMBL/GenBank/DDBJ whole genome shotgun (WGS) entry which is preliminary data.</text>
</comment>
<dbReference type="InterPro" id="IPR006047">
    <property type="entry name" value="GH13_cat_dom"/>
</dbReference>